<evidence type="ECO:0000313" key="2">
    <source>
        <dbReference type="EMBL" id="KAK1355073.1"/>
    </source>
</evidence>
<protein>
    <submittedName>
        <fullName evidence="2">Iron regulated 1 protein</fullName>
    </submittedName>
</protein>
<reference evidence="2" key="1">
    <citation type="submission" date="2023-02" db="EMBL/GenBank/DDBJ databases">
        <title>Genome of toxic invasive species Heracleum sosnowskyi carries increased number of genes despite the absence of recent whole-genome duplications.</title>
        <authorList>
            <person name="Schelkunov M."/>
            <person name="Shtratnikova V."/>
            <person name="Makarenko M."/>
            <person name="Klepikova A."/>
            <person name="Omelchenko D."/>
            <person name="Novikova G."/>
            <person name="Obukhova E."/>
            <person name="Bogdanov V."/>
            <person name="Penin A."/>
            <person name="Logacheva M."/>
        </authorList>
    </citation>
    <scope>NUCLEOTIDE SEQUENCE</scope>
    <source>
        <strain evidence="2">Hsosn_3</strain>
        <tissue evidence="2">Leaf</tissue>
    </source>
</reference>
<evidence type="ECO:0000313" key="3">
    <source>
        <dbReference type="Proteomes" id="UP001237642"/>
    </source>
</evidence>
<dbReference type="Proteomes" id="UP001237642">
    <property type="component" value="Unassembled WGS sequence"/>
</dbReference>
<sequence>MAKSLISATKLQQISRIVTSNHHHHHHRPKLTQPFSTVVPSPEPTKPKSIKIEPEKQKLKMDNNNNNNNKNNYNCSPVIEERYPLAAVVNDCVRRWFLDTLKEAKAGDTTMQVLVGQMYNSGYGVTMNAHKGNAWIERASRSRSSARKVGDKRPGYNASDSDSDNVNAEA</sequence>
<accession>A0AAD8GV27</accession>
<dbReference type="AlphaFoldDB" id="A0AAD8GV27"/>
<proteinExistence type="predicted"/>
<gene>
    <name evidence="2" type="ORF">POM88_048329</name>
</gene>
<dbReference type="EMBL" id="JAUIZM010000011">
    <property type="protein sequence ID" value="KAK1355073.1"/>
    <property type="molecule type" value="Genomic_DNA"/>
</dbReference>
<keyword evidence="3" id="KW-1185">Reference proteome</keyword>
<feature type="compositionally biased region" description="Polar residues" evidence="1">
    <location>
        <begin position="158"/>
        <end position="170"/>
    </location>
</feature>
<evidence type="ECO:0000256" key="1">
    <source>
        <dbReference type="SAM" id="MobiDB-lite"/>
    </source>
</evidence>
<organism evidence="2 3">
    <name type="scientific">Heracleum sosnowskyi</name>
    <dbReference type="NCBI Taxonomy" id="360622"/>
    <lineage>
        <taxon>Eukaryota</taxon>
        <taxon>Viridiplantae</taxon>
        <taxon>Streptophyta</taxon>
        <taxon>Embryophyta</taxon>
        <taxon>Tracheophyta</taxon>
        <taxon>Spermatophyta</taxon>
        <taxon>Magnoliopsida</taxon>
        <taxon>eudicotyledons</taxon>
        <taxon>Gunneridae</taxon>
        <taxon>Pentapetalae</taxon>
        <taxon>asterids</taxon>
        <taxon>campanulids</taxon>
        <taxon>Apiales</taxon>
        <taxon>Apiaceae</taxon>
        <taxon>Apioideae</taxon>
        <taxon>apioid superclade</taxon>
        <taxon>Tordylieae</taxon>
        <taxon>Tordyliinae</taxon>
        <taxon>Heracleum</taxon>
    </lineage>
</organism>
<feature type="compositionally biased region" description="Basic residues" evidence="1">
    <location>
        <begin position="21"/>
        <end position="30"/>
    </location>
</feature>
<dbReference type="PANTHER" id="PTHR36792:SF15">
    <property type="entry name" value="SEL1 REPEAT-CONTAINING PROTEIN"/>
    <property type="match status" value="1"/>
</dbReference>
<dbReference type="PANTHER" id="PTHR36792">
    <property type="entry name" value="EXPRESSED PROTEIN"/>
    <property type="match status" value="1"/>
</dbReference>
<reference evidence="2" key="2">
    <citation type="submission" date="2023-05" db="EMBL/GenBank/DDBJ databases">
        <authorList>
            <person name="Schelkunov M.I."/>
        </authorList>
    </citation>
    <scope>NUCLEOTIDE SEQUENCE</scope>
    <source>
        <strain evidence="2">Hsosn_3</strain>
        <tissue evidence="2">Leaf</tissue>
    </source>
</reference>
<feature type="region of interest" description="Disordered" evidence="1">
    <location>
        <begin position="19"/>
        <end position="51"/>
    </location>
</feature>
<feature type="region of interest" description="Disordered" evidence="1">
    <location>
        <begin position="138"/>
        <end position="170"/>
    </location>
</feature>
<comment type="caution">
    <text evidence="2">The sequence shown here is derived from an EMBL/GenBank/DDBJ whole genome shotgun (WGS) entry which is preliminary data.</text>
</comment>
<name>A0AAD8GV27_9APIA</name>